<gene>
    <name evidence="1" type="ORF">GCM10022388_16040</name>
</gene>
<name>A0ABP7URI5_9FLAO</name>
<accession>A0ABP7URI5</accession>
<proteinExistence type="predicted"/>
<evidence type="ECO:0000313" key="2">
    <source>
        <dbReference type="Proteomes" id="UP001500426"/>
    </source>
</evidence>
<protein>
    <submittedName>
        <fullName evidence="1">Uncharacterized protein</fullName>
    </submittedName>
</protein>
<dbReference type="Proteomes" id="UP001500426">
    <property type="component" value="Unassembled WGS sequence"/>
</dbReference>
<sequence>MNIIELFENLNIDKSSLLQITSEEIIRIEKQVNVEKKINPDIDVNVANNLIEALKYFPTEFQFIANIRVLYNFFSKKNYLRDDFPAQNIEVNDDKVKLFIEKYLQEDLTTFFDKKIIENKYEEMNDLLIYKEYFPEELLYKVAKRAEGKLDFVLSSLHAKNINYFPLLFVKQSHFFTFLSHFVSSELDDKVNHLLNAIVDIYNVTKSSEFAEAIMISMSNYRSFDDELMDTIASNKRVVLDNINGREGKSEKSVFSWKTFFIILVILLKVAFLSNKCSSDSDSTYDNYDNNTYDNVQIKEAPAELDRYYTESQAKIDTFKMFLTDYDKTEKNNLTYNDTIKTGQNPFTNVYKNQFVSTSYNYRLFTNKTNYDIILLENAVAYDTINISKQAYYIKSKQDFKLDLTSEFKRTFNFYVGKKLASFHNSEEKLYIHGNSIVEPRFTILANGAKELLNDDYSFKEDVIIVERNGKIVIESKGLSTKEQSFKQIQKEQEVIIEEIKKE</sequence>
<dbReference type="EMBL" id="BAABCS010000016">
    <property type="protein sequence ID" value="GAA4050782.1"/>
    <property type="molecule type" value="Genomic_DNA"/>
</dbReference>
<organism evidence="1 2">
    <name type="scientific">Flavobacterium chungnamense</name>
    <dbReference type="NCBI Taxonomy" id="706182"/>
    <lineage>
        <taxon>Bacteria</taxon>
        <taxon>Pseudomonadati</taxon>
        <taxon>Bacteroidota</taxon>
        <taxon>Flavobacteriia</taxon>
        <taxon>Flavobacteriales</taxon>
        <taxon>Flavobacteriaceae</taxon>
        <taxon>Flavobacterium</taxon>
    </lineage>
</organism>
<dbReference type="RefSeq" id="WP_345093333.1">
    <property type="nucleotide sequence ID" value="NZ_BAABCS010000016.1"/>
</dbReference>
<reference evidence="2" key="1">
    <citation type="journal article" date="2019" name="Int. J. Syst. Evol. Microbiol.">
        <title>The Global Catalogue of Microorganisms (GCM) 10K type strain sequencing project: providing services to taxonomists for standard genome sequencing and annotation.</title>
        <authorList>
            <consortium name="The Broad Institute Genomics Platform"/>
            <consortium name="The Broad Institute Genome Sequencing Center for Infectious Disease"/>
            <person name="Wu L."/>
            <person name="Ma J."/>
        </authorList>
    </citation>
    <scope>NUCLEOTIDE SEQUENCE [LARGE SCALE GENOMIC DNA]</scope>
    <source>
        <strain evidence="2">JCM 17068</strain>
    </source>
</reference>
<evidence type="ECO:0000313" key="1">
    <source>
        <dbReference type="EMBL" id="GAA4050782.1"/>
    </source>
</evidence>
<comment type="caution">
    <text evidence="1">The sequence shown here is derived from an EMBL/GenBank/DDBJ whole genome shotgun (WGS) entry which is preliminary data.</text>
</comment>
<keyword evidence="2" id="KW-1185">Reference proteome</keyword>